<dbReference type="Pfam" id="PF05498">
    <property type="entry name" value="RALF"/>
    <property type="match status" value="1"/>
</dbReference>
<evidence type="ECO:0000256" key="4">
    <source>
        <dbReference type="ARBA" id="ARBA00022702"/>
    </source>
</evidence>
<evidence type="ECO:0000256" key="7">
    <source>
        <dbReference type="ARBA" id="ARBA00037228"/>
    </source>
</evidence>
<reference evidence="9 10" key="1">
    <citation type="journal article" date="2013" name="Front. Plant Sci.">
        <title>The Reference Genome of the Halophytic Plant Eutrema salsugineum.</title>
        <authorList>
            <person name="Yang R."/>
            <person name="Jarvis D.E."/>
            <person name="Chen H."/>
            <person name="Beilstein M.A."/>
            <person name="Grimwood J."/>
            <person name="Jenkins J."/>
            <person name="Shu S."/>
            <person name="Prochnik S."/>
            <person name="Xin M."/>
            <person name="Ma C."/>
            <person name="Schmutz J."/>
            <person name="Wing R.A."/>
            <person name="Mitchell-Olds T."/>
            <person name="Schumaker K.S."/>
            <person name="Wang X."/>
        </authorList>
    </citation>
    <scope>NUCLEOTIDE SEQUENCE [LARGE SCALE GENOMIC DNA]</scope>
</reference>
<evidence type="ECO:0000256" key="8">
    <source>
        <dbReference type="SAM" id="SignalP"/>
    </source>
</evidence>
<feature type="chain" id="PRO_5004723976" evidence="8">
    <location>
        <begin position="29"/>
        <end position="86"/>
    </location>
</feature>
<keyword evidence="5 8" id="KW-0732">Signal</keyword>
<dbReference type="GO" id="GO:0005576">
    <property type="term" value="C:extracellular region"/>
    <property type="evidence" value="ECO:0007669"/>
    <property type="project" value="UniProtKB-SubCell"/>
</dbReference>
<comment type="subcellular location">
    <subcellularLocation>
        <location evidence="1">Secreted</location>
    </subcellularLocation>
</comment>
<keyword evidence="6" id="KW-1015">Disulfide bond</keyword>
<evidence type="ECO:0000256" key="5">
    <source>
        <dbReference type="ARBA" id="ARBA00022729"/>
    </source>
</evidence>
<dbReference type="InterPro" id="IPR008801">
    <property type="entry name" value="RALF"/>
</dbReference>
<evidence type="ECO:0000256" key="2">
    <source>
        <dbReference type="ARBA" id="ARBA00009178"/>
    </source>
</evidence>
<dbReference type="Proteomes" id="UP000030689">
    <property type="component" value="Unassembled WGS sequence"/>
</dbReference>
<dbReference type="eggNOG" id="ENOG502SWZK">
    <property type="taxonomic scope" value="Eukaryota"/>
</dbReference>
<dbReference type="GO" id="GO:0040008">
    <property type="term" value="P:regulation of growth"/>
    <property type="evidence" value="ECO:0007669"/>
    <property type="project" value="UniProtKB-ARBA"/>
</dbReference>
<name>V4NY49_EUTSA</name>
<dbReference type="AlphaFoldDB" id="V4NY49"/>
<evidence type="ECO:0000256" key="3">
    <source>
        <dbReference type="ARBA" id="ARBA00022525"/>
    </source>
</evidence>
<dbReference type="PANTHER" id="PTHR34270:SF3">
    <property type="entry name" value="PROTEIN RALF-LIKE 16-RELATED"/>
    <property type="match status" value="1"/>
</dbReference>
<protein>
    <submittedName>
        <fullName evidence="9">Uncharacterized protein</fullName>
    </submittedName>
</protein>
<gene>
    <name evidence="9" type="ORF">EUTSA_v10017890mg</name>
</gene>
<dbReference type="KEGG" id="eus:EUTSA_v10017890mg"/>
<evidence type="ECO:0000256" key="1">
    <source>
        <dbReference type="ARBA" id="ARBA00004613"/>
    </source>
</evidence>
<organism evidence="9 10">
    <name type="scientific">Eutrema salsugineum</name>
    <name type="common">Saltwater cress</name>
    <name type="synonym">Sisymbrium salsugineum</name>
    <dbReference type="NCBI Taxonomy" id="72664"/>
    <lineage>
        <taxon>Eukaryota</taxon>
        <taxon>Viridiplantae</taxon>
        <taxon>Streptophyta</taxon>
        <taxon>Embryophyta</taxon>
        <taxon>Tracheophyta</taxon>
        <taxon>Spermatophyta</taxon>
        <taxon>Magnoliopsida</taxon>
        <taxon>eudicotyledons</taxon>
        <taxon>Gunneridae</taxon>
        <taxon>Pentapetalae</taxon>
        <taxon>rosids</taxon>
        <taxon>malvids</taxon>
        <taxon>Brassicales</taxon>
        <taxon>Brassicaceae</taxon>
        <taxon>Eutremeae</taxon>
        <taxon>Eutrema</taxon>
    </lineage>
</organism>
<comment type="similarity">
    <text evidence="2">Belongs to the plant rapid alkalinization factor (RALF) family.</text>
</comment>
<sequence length="86" mass="9695">MASYKSFTVLLFATGTIILLVLCGIGEARHMKDSDNLNESLEYGAMRKDAVPGCSFHNPKECFKIVANHYHRGCEYITRCHRVSEV</sequence>
<dbReference type="GO" id="GO:0005179">
    <property type="term" value="F:hormone activity"/>
    <property type="evidence" value="ECO:0007669"/>
    <property type="project" value="UniProtKB-KW"/>
</dbReference>
<dbReference type="EMBL" id="KI517385">
    <property type="protein sequence ID" value="ESQ51866.1"/>
    <property type="molecule type" value="Genomic_DNA"/>
</dbReference>
<proteinExistence type="inferred from homology"/>
<evidence type="ECO:0000313" key="9">
    <source>
        <dbReference type="EMBL" id="ESQ51866.1"/>
    </source>
</evidence>
<keyword evidence="3" id="KW-0964">Secreted</keyword>
<evidence type="ECO:0000256" key="6">
    <source>
        <dbReference type="ARBA" id="ARBA00023157"/>
    </source>
</evidence>
<dbReference type="Gramene" id="ESQ51866">
    <property type="protein sequence ID" value="ESQ51866"/>
    <property type="gene ID" value="EUTSA_v10017890mg"/>
</dbReference>
<accession>V4NY49</accession>
<keyword evidence="4" id="KW-0372">Hormone</keyword>
<evidence type="ECO:0000313" key="10">
    <source>
        <dbReference type="Proteomes" id="UP000030689"/>
    </source>
</evidence>
<feature type="signal peptide" evidence="8">
    <location>
        <begin position="1"/>
        <end position="28"/>
    </location>
</feature>
<keyword evidence="10" id="KW-1185">Reference proteome</keyword>
<dbReference type="PANTHER" id="PTHR34270">
    <property type="entry name" value="PROTEIN RALF-LIKE 15-RELATED"/>
    <property type="match status" value="1"/>
</dbReference>
<comment type="function">
    <text evidence="7">Cell signaling peptide that may regulate plant stress, growth, and development. Mediates a rapid alkalinization of extracellular space by mediating a transient increase in the cytoplasmic Ca(2+) concentration leading to a calcium-dependent signaling events through a cell surface receptor and a concomitant activation of some intracellular mitogen-activated protein kinases.</text>
</comment>